<dbReference type="Proteomes" id="UP001515480">
    <property type="component" value="Unassembled WGS sequence"/>
</dbReference>
<proteinExistence type="predicted"/>
<evidence type="ECO:0000313" key="1">
    <source>
        <dbReference type="EMBL" id="KAL1512142.1"/>
    </source>
</evidence>
<evidence type="ECO:0000313" key="2">
    <source>
        <dbReference type="Proteomes" id="UP001515480"/>
    </source>
</evidence>
<sequence>MSAVRCAISSGRTLHHHLPPRPRESGDACWPPVLDDAAGAITLVITWSSGSKAASRAFPSLSHLAALASAPRAIAVRALFVSKGSACARAPQPAWLASGRAYCIEGPNVGAREAHTVMQFCVDFYSRPPAAALFLQDDPDLPPIRRVGLTPEWVRSLAAGFARRAARRGDSAEAEAAPWVPEPCACTVIHEDFFDASRYGGYRPIAWWLRTFLAPYWNSYRLPHKLRWPQTAQFAIPGEAITARSLEFWRFQVSLAQVRAPLKHKLPNASASFYSARNAKWANFGPAIVDLGPVAPDSGDKRPIVNGMDLAQLLERSWFRVFDPALQERTPSYPECFSEAAIAMSPMRCDGPACPGYDAARPELTRVQHLHGDGHAAWGSRVNYLTCHPLLICQQSKAALTTTEVQRRAWADRV</sequence>
<dbReference type="AlphaFoldDB" id="A0AB34J461"/>
<dbReference type="EMBL" id="JBGBPQ010000013">
    <property type="protein sequence ID" value="KAL1512142.1"/>
    <property type="molecule type" value="Genomic_DNA"/>
</dbReference>
<name>A0AB34J461_PRYPA</name>
<evidence type="ECO:0008006" key="3">
    <source>
        <dbReference type="Google" id="ProtNLM"/>
    </source>
</evidence>
<comment type="caution">
    <text evidence="1">The sequence shown here is derived from an EMBL/GenBank/DDBJ whole genome shotgun (WGS) entry which is preliminary data.</text>
</comment>
<accession>A0AB34J461</accession>
<reference evidence="1 2" key="1">
    <citation type="journal article" date="2024" name="Science">
        <title>Giant polyketide synthase enzymes in the biosynthesis of giant marine polyether toxins.</title>
        <authorList>
            <person name="Fallon T.R."/>
            <person name="Shende V.V."/>
            <person name="Wierzbicki I.H."/>
            <person name="Pendleton A.L."/>
            <person name="Watervoot N.F."/>
            <person name="Auber R.P."/>
            <person name="Gonzalez D.J."/>
            <person name="Wisecaver J.H."/>
            <person name="Moore B.S."/>
        </authorList>
    </citation>
    <scope>NUCLEOTIDE SEQUENCE [LARGE SCALE GENOMIC DNA]</scope>
    <source>
        <strain evidence="1 2">12B1</strain>
    </source>
</reference>
<organism evidence="1 2">
    <name type="scientific">Prymnesium parvum</name>
    <name type="common">Toxic golden alga</name>
    <dbReference type="NCBI Taxonomy" id="97485"/>
    <lineage>
        <taxon>Eukaryota</taxon>
        <taxon>Haptista</taxon>
        <taxon>Haptophyta</taxon>
        <taxon>Prymnesiophyceae</taxon>
        <taxon>Prymnesiales</taxon>
        <taxon>Prymnesiaceae</taxon>
        <taxon>Prymnesium</taxon>
    </lineage>
</organism>
<keyword evidence="2" id="KW-1185">Reference proteome</keyword>
<protein>
    <recommendedName>
        <fullName evidence="3">Protein xylosyltransferase</fullName>
    </recommendedName>
</protein>
<gene>
    <name evidence="1" type="ORF">AB1Y20_005410</name>
</gene>